<dbReference type="EnsemblMetazoa" id="GAUT030578-RA">
    <property type="protein sequence ID" value="GAUT030578-PA"/>
    <property type="gene ID" value="GAUT030578"/>
</dbReference>
<dbReference type="Gene3D" id="2.40.10.10">
    <property type="entry name" value="Trypsin-like serine proteases"/>
    <property type="match status" value="3"/>
</dbReference>
<dbReference type="AlphaFoldDB" id="A0A1A9VA26"/>
<dbReference type="PANTHER" id="PTHR24271:SF52">
    <property type="entry name" value="GRANZYME K"/>
    <property type="match status" value="1"/>
</dbReference>
<sequence>MFINFQSFCILVILIASKLDESGSDDCLSDREEFERPSKYWKHIVEVFCQKSGKITFSYGVILSKYIVLTSFKGIALRQSCYIGYRNRSHISVKDGSIVWTTKIPYTNSSAQSSREIQLILVDTEIDLRRSGAKAIRLPTKKVKQPSNCVVVGLALPMKWIAKVVNKKVDIIDPDKCYAMYPQLDRNIICIQIPKEFGTCSQCDEYIEGSALICDDVLTGIVGPTATAKCKADEPRSCAELYESRKWIKFNMDSFSKDSKYKKNVVWIGFLLEGKSIGHSLGIIIGKNKILTAGGFDFKSNQSVFMAETGRIINEGTVKFHSNFRVRYKDLINLAPDWPLEWSVIHLSVLSVDNNIISLAEIMPLPMHPPETYENCFVVSKHPTWIKYRVDVLKSSQCREELPNYHEDYICIRLKMNGLNPCAQLLGGSPLICSDDLVGIVANYGNAKECIESKPRACSPVYKYLHFIEAAMWELDVRSSNNHVTALSLNFFKLNNLKSRLGVELKIDQGSPDNTPVLYDTMQFYDYGKVWNKGITKLIRSIRSRNL</sequence>
<feature type="signal peptide" evidence="2">
    <location>
        <begin position="1"/>
        <end position="24"/>
    </location>
</feature>
<reference evidence="3" key="1">
    <citation type="submission" date="2020-05" db="UniProtKB">
        <authorList>
            <consortium name="EnsemblMetazoa"/>
        </authorList>
    </citation>
    <scope>IDENTIFICATION</scope>
    <source>
        <strain evidence="3">TTRI</strain>
    </source>
</reference>
<keyword evidence="1" id="KW-1015">Disulfide bond</keyword>
<protein>
    <submittedName>
        <fullName evidence="3">Uncharacterized protein</fullName>
    </submittedName>
</protein>
<proteinExistence type="predicted"/>
<evidence type="ECO:0000256" key="2">
    <source>
        <dbReference type="SAM" id="SignalP"/>
    </source>
</evidence>
<dbReference type="InterPro" id="IPR009003">
    <property type="entry name" value="Peptidase_S1_PA"/>
</dbReference>
<keyword evidence="2" id="KW-0732">Signal</keyword>
<dbReference type="VEuPathDB" id="VectorBase:GAUT030578"/>
<evidence type="ECO:0000313" key="3">
    <source>
        <dbReference type="EnsemblMetazoa" id="GAUT030578-PA"/>
    </source>
</evidence>
<accession>A0A1A9VA26</accession>
<name>A0A1A9VA26_GLOAU</name>
<keyword evidence="4" id="KW-1185">Reference proteome</keyword>
<dbReference type="PANTHER" id="PTHR24271">
    <property type="entry name" value="KALLIKREIN-RELATED"/>
    <property type="match status" value="1"/>
</dbReference>
<feature type="chain" id="PRO_5008399259" evidence="2">
    <location>
        <begin position="25"/>
        <end position="547"/>
    </location>
</feature>
<dbReference type="Proteomes" id="UP000078200">
    <property type="component" value="Unassembled WGS sequence"/>
</dbReference>
<organism evidence="3 4">
    <name type="scientific">Glossina austeni</name>
    <name type="common">Savannah tsetse fly</name>
    <dbReference type="NCBI Taxonomy" id="7395"/>
    <lineage>
        <taxon>Eukaryota</taxon>
        <taxon>Metazoa</taxon>
        <taxon>Ecdysozoa</taxon>
        <taxon>Arthropoda</taxon>
        <taxon>Hexapoda</taxon>
        <taxon>Insecta</taxon>
        <taxon>Pterygota</taxon>
        <taxon>Neoptera</taxon>
        <taxon>Endopterygota</taxon>
        <taxon>Diptera</taxon>
        <taxon>Brachycera</taxon>
        <taxon>Muscomorpha</taxon>
        <taxon>Hippoboscoidea</taxon>
        <taxon>Glossinidae</taxon>
        <taxon>Glossina</taxon>
    </lineage>
</organism>
<evidence type="ECO:0000313" key="4">
    <source>
        <dbReference type="Proteomes" id="UP000078200"/>
    </source>
</evidence>
<dbReference type="InterPro" id="IPR043504">
    <property type="entry name" value="Peptidase_S1_PA_chymotrypsin"/>
</dbReference>
<evidence type="ECO:0000256" key="1">
    <source>
        <dbReference type="ARBA" id="ARBA00023157"/>
    </source>
</evidence>
<dbReference type="SUPFAM" id="SSF50494">
    <property type="entry name" value="Trypsin-like serine proteases"/>
    <property type="match status" value="2"/>
</dbReference>